<keyword evidence="5" id="KW-1185">Reference proteome</keyword>
<dbReference type="InterPro" id="IPR018306">
    <property type="entry name" value="Phage_T5_Orf172_DNA-bd"/>
</dbReference>
<name>A0AAD2B400_9RALS</name>
<evidence type="ECO:0000313" key="5">
    <source>
        <dbReference type="Proteomes" id="UP001190452"/>
    </source>
</evidence>
<dbReference type="EMBL" id="CAUDKV010000020">
    <property type="protein sequence ID" value="CAJ0888820.1"/>
    <property type="molecule type" value="Genomic_DNA"/>
</dbReference>
<sequence length="172" mass="19485">MIGIDPKNGAYRVSVEYWIEGRRIRKTKRLPKGVDLETAQIIERRMLGDDNPKLTDALKRCPNGKAGAVYALKNDGAPGLIKIGMTRNTVGERIKNLSTGYAQNWEVVDECQVRDPEYVERALHAHWSSVRAASNKELFRLKEDEVRKVFALCRDLCEIDLMAAIMKIGAKR</sequence>
<dbReference type="Pfam" id="PF10544">
    <property type="entry name" value="T5orf172"/>
    <property type="match status" value="1"/>
</dbReference>
<protein>
    <recommendedName>
        <fullName evidence="1">Bacteriophage T5 Orf172 DNA-binding domain-containing protein</fullName>
    </recommendedName>
</protein>
<proteinExistence type="predicted"/>
<evidence type="ECO:0000313" key="2">
    <source>
        <dbReference type="EMBL" id="CAJ0697883.1"/>
    </source>
</evidence>
<dbReference type="EMBL" id="CATVXE010000038">
    <property type="protein sequence ID" value="CAJ0697883.1"/>
    <property type="molecule type" value="Genomic_DNA"/>
</dbReference>
<gene>
    <name evidence="3" type="ORF">R77569_03921</name>
    <name evidence="2" type="ORF">R77591_04874</name>
</gene>
<evidence type="ECO:0000313" key="4">
    <source>
        <dbReference type="Proteomes" id="UP001190002"/>
    </source>
</evidence>
<organism evidence="2 4">
    <name type="scientific">Ralstonia mannitolilytica</name>
    <dbReference type="NCBI Taxonomy" id="105219"/>
    <lineage>
        <taxon>Bacteria</taxon>
        <taxon>Pseudomonadati</taxon>
        <taxon>Pseudomonadota</taxon>
        <taxon>Betaproteobacteria</taxon>
        <taxon>Burkholderiales</taxon>
        <taxon>Burkholderiaceae</taxon>
        <taxon>Ralstonia</taxon>
    </lineage>
</organism>
<evidence type="ECO:0000259" key="1">
    <source>
        <dbReference type="SMART" id="SM00974"/>
    </source>
</evidence>
<dbReference type="RefSeq" id="WP_222329208.1">
    <property type="nucleotide sequence ID" value="NZ_CATVXE010000038.1"/>
</dbReference>
<dbReference type="AlphaFoldDB" id="A0AAD2B400"/>
<comment type="caution">
    <text evidence="2">The sequence shown here is derived from an EMBL/GenBank/DDBJ whole genome shotgun (WGS) entry which is preliminary data.</text>
</comment>
<accession>A0AAD2B400</accession>
<dbReference type="Proteomes" id="UP001190002">
    <property type="component" value="Unassembled WGS sequence"/>
</dbReference>
<dbReference type="Proteomes" id="UP001190452">
    <property type="component" value="Unassembled WGS sequence"/>
</dbReference>
<dbReference type="SMART" id="SM00974">
    <property type="entry name" value="T5orf172"/>
    <property type="match status" value="1"/>
</dbReference>
<feature type="domain" description="Bacteriophage T5 Orf172 DNA-binding" evidence="1">
    <location>
        <begin position="75"/>
        <end position="153"/>
    </location>
</feature>
<reference evidence="2 5" key="1">
    <citation type="submission" date="2023-07" db="EMBL/GenBank/DDBJ databases">
        <authorList>
            <person name="Peeters C."/>
        </authorList>
    </citation>
    <scope>NUCLEOTIDE SEQUENCE</scope>
    <source>
        <strain evidence="3 5">R-77569</strain>
        <strain evidence="2">R-77591</strain>
    </source>
</reference>
<evidence type="ECO:0000313" key="3">
    <source>
        <dbReference type="EMBL" id="CAJ0888820.1"/>
    </source>
</evidence>